<evidence type="ECO:0000256" key="5">
    <source>
        <dbReference type="ARBA" id="ARBA00022750"/>
    </source>
</evidence>
<dbReference type="PANTHER" id="PTHR33695">
    <property type="entry name" value="LIPOPROTEIN SIGNAL PEPTIDASE"/>
    <property type="match status" value="1"/>
</dbReference>
<feature type="transmembrane region" description="Helical" evidence="9">
    <location>
        <begin position="71"/>
        <end position="92"/>
    </location>
</feature>
<evidence type="ECO:0000256" key="7">
    <source>
        <dbReference type="ARBA" id="ARBA00022989"/>
    </source>
</evidence>
<keyword evidence="3 9" id="KW-0645">Protease</keyword>
<name>A0AAT9G875_9RICK</name>
<evidence type="ECO:0000256" key="10">
    <source>
        <dbReference type="RuleBase" id="RU004181"/>
    </source>
</evidence>
<feature type="transmembrane region" description="Helical" evidence="9">
    <location>
        <begin position="138"/>
        <end position="157"/>
    </location>
</feature>
<evidence type="ECO:0000256" key="2">
    <source>
        <dbReference type="ARBA" id="ARBA00022475"/>
    </source>
</evidence>
<sequence>MRIPSIFKKILLIIRQSSRIIVKLVIIDQLVKWYFINYLRGKVGLTLEVTSFLDMVYIWNYGISFGILRNYYQYSNILFIVVNSALIAYLWYILLKCKTMPSFVGCSFFIGGAIGNLIDRFVHGAVFDFIYFHYKDFGFPVFNLADSFISLGAIFLLHDYYKTKKIVEQQQDVEYNHARLQTEADRIRELDSKKNINL</sequence>
<comment type="caution">
    <text evidence="9">Lacks conserved residue(s) required for the propagation of feature annotation.</text>
</comment>
<keyword evidence="4 9" id="KW-0812">Transmembrane</keyword>
<proteinExistence type="inferred from homology"/>
<dbReference type="HAMAP" id="MF_00161">
    <property type="entry name" value="LspA"/>
    <property type="match status" value="1"/>
</dbReference>
<dbReference type="GO" id="GO:0005886">
    <property type="term" value="C:plasma membrane"/>
    <property type="evidence" value="ECO:0007669"/>
    <property type="project" value="UniProtKB-SubCell"/>
</dbReference>
<reference evidence="11" key="1">
    <citation type="submission" date="2024-01" db="EMBL/GenBank/DDBJ databases">
        <title>Sequencing the genomes of a sandfly, Sergentomyia squamirostris, and its two endosymbionts.</title>
        <authorList>
            <person name="Itokawa K."/>
            <person name="Sanjoba C."/>
        </authorList>
    </citation>
    <scope>NUCLEOTIDE SEQUENCE</scope>
    <source>
        <strain evidence="11">RiSSQ</strain>
    </source>
</reference>
<dbReference type="GO" id="GO:0004190">
    <property type="term" value="F:aspartic-type endopeptidase activity"/>
    <property type="evidence" value="ECO:0007669"/>
    <property type="project" value="UniProtKB-UniRule"/>
</dbReference>
<comment type="pathway">
    <text evidence="9">Protein modification; lipoprotein biosynthesis (signal peptide cleavage).</text>
</comment>
<dbReference type="PANTHER" id="PTHR33695:SF1">
    <property type="entry name" value="LIPOPROTEIN SIGNAL PEPTIDASE"/>
    <property type="match status" value="1"/>
</dbReference>
<dbReference type="PRINTS" id="PR00781">
    <property type="entry name" value="LIPOSIGPTASE"/>
</dbReference>
<keyword evidence="2 9" id="KW-1003">Cell membrane</keyword>
<keyword evidence="7 9" id="KW-1133">Transmembrane helix</keyword>
<dbReference type="NCBIfam" id="TIGR00077">
    <property type="entry name" value="lspA"/>
    <property type="match status" value="1"/>
</dbReference>
<dbReference type="EC" id="3.4.23.36" evidence="9"/>
<evidence type="ECO:0000256" key="6">
    <source>
        <dbReference type="ARBA" id="ARBA00022801"/>
    </source>
</evidence>
<accession>A0AAT9G875</accession>
<comment type="subcellular location">
    <subcellularLocation>
        <location evidence="9">Cell membrane</location>
        <topology evidence="9">Multi-pass membrane protein</topology>
    </subcellularLocation>
</comment>
<evidence type="ECO:0000256" key="8">
    <source>
        <dbReference type="ARBA" id="ARBA00023136"/>
    </source>
</evidence>
<dbReference type="GO" id="GO:0006508">
    <property type="term" value="P:proteolysis"/>
    <property type="evidence" value="ECO:0007669"/>
    <property type="project" value="UniProtKB-KW"/>
</dbReference>
<protein>
    <recommendedName>
        <fullName evidence="9">Lipoprotein signal peptidase</fullName>
        <ecNumber evidence="9">3.4.23.36</ecNumber>
    </recommendedName>
    <alternativeName>
        <fullName evidence="9">Prolipoprotein signal peptidase</fullName>
    </alternativeName>
    <alternativeName>
        <fullName evidence="9">Signal peptidase II</fullName>
        <shortName evidence="9">SPase II</shortName>
    </alternativeName>
</protein>
<comment type="similarity">
    <text evidence="1 9 10">Belongs to the peptidase A8 family.</text>
</comment>
<dbReference type="AlphaFoldDB" id="A0AAT9G875"/>
<evidence type="ECO:0000256" key="1">
    <source>
        <dbReference type="ARBA" id="ARBA00006139"/>
    </source>
</evidence>
<comment type="function">
    <text evidence="9">This protein specifically catalyzes the removal of signal peptides from prolipoproteins.</text>
</comment>
<evidence type="ECO:0000256" key="9">
    <source>
        <dbReference type="HAMAP-Rule" id="MF_00161"/>
    </source>
</evidence>
<feature type="transmembrane region" description="Helical" evidence="9">
    <location>
        <begin position="99"/>
        <end position="118"/>
    </location>
</feature>
<dbReference type="Pfam" id="PF01252">
    <property type="entry name" value="Peptidase_A8"/>
    <property type="match status" value="1"/>
</dbReference>
<keyword evidence="8 9" id="KW-0472">Membrane</keyword>
<keyword evidence="5 9" id="KW-0064">Aspartyl protease</keyword>
<dbReference type="InterPro" id="IPR001872">
    <property type="entry name" value="Peptidase_A8"/>
</dbReference>
<feature type="active site" evidence="9">
    <location>
        <position position="128"/>
    </location>
</feature>
<evidence type="ECO:0000256" key="3">
    <source>
        <dbReference type="ARBA" id="ARBA00022670"/>
    </source>
</evidence>
<comment type="catalytic activity">
    <reaction evidence="9">
        <text>Release of signal peptides from bacterial membrane prolipoproteins. Hydrolyzes -Xaa-Yaa-Zaa-|-(S,diacylglyceryl)Cys-, in which Xaa is hydrophobic (preferably Leu), and Yaa (Ala or Ser) and Zaa (Gly or Ala) have small, neutral side chains.</text>
        <dbReference type="EC" id="3.4.23.36"/>
    </reaction>
</comment>
<keyword evidence="6 9" id="KW-0378">Hydrolase</keyword>
<dbReference type="EMBL" id="AP029170">
    <property type="protein sequence ID" value="BFD46021.1"/>
    <property type="molecule type" value="Genomic_DNA"/>
</dbReference>
<organism evidence="11">
    <name type="scientific">Candidatus Tisiphia endosymbiont of Sergentomyia squamirostris</name>
    <dbReference type="NCBI Taxonomy" id="3113639"/>
    <lineage>
        <taxon>Bacteria</taxon>
        <taxon>Pseudomonadati</taxon>
        <taxon>Pseudomonadota</taxon>
        <taxon>Alphaproteobacteria</taxon>
        <taxon>Rickettsiales</taxon>
        <taxon>Rickettsiaceae</taxon>
        <taxon>Rickettsieae</taxon>
        <taxon>Candidatus Tisiphia</taxon>
    </lineage>
</organism>
<feature type="active site" evidence="9">
    <location>
        <position position="146"/>
    </location>
</feature>
<evidence type="ECO:0000313" key="11">
    <source>
        <dbReference type="EMBL" id="BFD46021.1"/>
    </source>
</evidence>
<evidence type="ECO:0000256" key="4">
    <source>
        <dbReference type="ARBA" id="ARBA00022692"/>
    </source>
</evidence>
<gene>
    <name evidence="9 11" type="primary">lspA</name>
    <name evidence="11" type="ORF">DMENIID0002_06670</name>
</gene>